<gene>
    <name evidence="2" type="ORF">AWT59_1108</name>
</gene>
<accession>A0A139BUY5</accession>
<sequence length="173" mass="19938">MYYHIAPTSSSFPRYCRTERTTRNFYEDIDMQTITEYMSASHHACDEAFANAEQAALDNNWSDAEIGFNNFRTDLARHFRMEEDELFPMLLSAGGPAGPVQVMRMEHAQMNTLIEQLAVTLAHRDAQGYGGLSETLLIVMQQHNLKEEQMLYPIADHFLASQRKTLLDRMRVE</sequence>
<comment type="caution">
    <text evidence="2">The sequence shown here is derived from an EMBL/GenBank/DDBJ whole genome shotgun (WGS) entry which is preliminary data.</text>
</comment>
<reference evidence="2 3" key="1">
    <citation type="submission" date="2016-02" db="EMBL/GenBank/DDBJ databases">
        <authorList>
            <person name="Wen L."/>
            <person name="He K."/>
            <person name="Yang H."/>
        </authorList>
    </citation>
    <scope>NUCLEOTIDE SEQUENCE [LARGE SCALE GENOMIC DNA]</scope>
    <source>
        <strain evidence="2">ShG14-8</strain>
    </source>
</reference>
<protein>
    <recommendedName>
        <fullName evidence="1">Hemerythrin-like domain-containing protein</fullName>
    </recommendedName>
</protein>
<feature type="domain" description="Hemerythrin-like" evidence="1">
    <location>
        <begin position="33"/>
        <end position="155"/>
    </location>
</feature>
<evidence type="ECO:0000313" key="2">
    <source>
        <dbReference type="EMBL" id="KXS32786.1"/>
    </source>
</evidence>
<dbReference type="AlphaFoldDB" id="A0A139BUY5"/>
<dbReference type="EMBL" id="LSLI01000019">
    <property type="protein sequence ID" value="KXS32786.1"/>
    <property type="molecule type" value="Genomic_DNA"/>
</dbReference>
<evidence type="ECO:0000313" key="3">
    <source>
        <dbReference type="Proteomes" id="UP000070578"/>
    </source>
</evidence>
<proteinExistence type="predicted"/>
<dbReference type="Gene3D" id="1.20.120.520">
    <property type="entry name" value="nmb1532 protein domain like"/>
    <property type="match status" value="1"/>
</dbReference>
<dbReference type="InterPro" id="IPR012312">
    <property type="entry name" value="Hemerythrin-like"/>
</dbReference>
<dbReference type="Pfam" id="PF01814">
    <property type="entry name" value="Hemerythrin"/>
    <property type="match status" value="1"/>
</dbReference>
<reference evidence="2 3" key="2">
    <citation type="submission" date="2016-03" db="EMBL/GenBank/DDBJ databases">
        <title>New uncultured bacterium of the family Gallionellaceae from acid mine drainage: description and reconstruction of genome based on metagenomic analysis of microbial community.</title>
        <authorList>
            <person name="Kadnikov V."/>
            <person name="Ivasenko D."/>
            <person name="Beletsky A."/>
            <person name="Mardanov A."/>
            <person name="Danilova E."/>
            <person name="Pimenov N."/>
            <person name="Karnachuk O."/>
            <person name="Ravin N."/>
        </authorList>
    </citation>
    <scope>NUCLEOTIDE SEQUENCE [LARGE SCALE GENOMIC DNA]</scope>
    <source>
        <strain evidence="2">ShG14-8</strain>
    </source>
</reference>
<organism evidence="2 3">
    <name type="scientific">Candidatus Gallionella acididurans</name>
    <dbReference type="NCBI Taxonomy" id="1796491"/>
    <lineage>
        <taxon>Bacteria</taxon>
        <taxon>Pseudomonadati</taxon>
        <taxon>Pseudomonadota</taxon>
        <taxon>Betaproteobacteria</taxon>
        <taxon>Nitrosomonadales</taxon>
        <taxon>Gallionellaceae</taxon>
        <taxon>Gallionella</taxon>
    </lineage>
</organism>
<name>A0A139BUY5_9PROT</name>
<dbReference type="Proteomes" id="UP000070578">
    <property type="component" value="Unassembled WGS sequence"/>
</dbReference>
<evidence type="ECO:0000259" key="1">
    <source>
        <dbReference type="Pfam" id="PF01814"/>
    </source>
</evidence>